<keyword evidence="2" id="KW-0863">Zinc-finger</keyword>
<evidence type="ECO:0000313" key="7">
    <source>
        <dbReference type="EMBL" id="RPA32496.1"/>
    </source>
</evidence>
<evidence type="ECO:0000256" key="3">
    <source>
        <dbReference type="ARBA" id="ARBA00022833"/>
    </source>
</evidence>
<dbReference type="PANTHER" id="PTHR33823:SF2">
    <property type="entry name" value="RNA POLYMERASE-BINDING TRANSCRIPTION FACTOR DKSA"/>
    <property type="match status" value="1"/>
</dbReference>
<gene>
    <name evidence="7" type="ORF">EGC77_11895</name>
    <name evidence="6" type="ORF">EGC80_05275</name>
</gene>
<accession>A0A3N4E5Z0</accession>
<dbReference type="GO" id="GO:0008270">
    <property type="term" value="F:zinc ion binding"/>
    <property type="evidence" value="ECO:0007669"/>
    <property type="project" value="UniProtKB-KW"/>
</dbReference>
<proteinExistence type="predicted"/>
<dbReference type="EMBL" id="RKKB01000003">
    <property type="protein sequence ID" value="RPA32496.1"/>
    <property type="molecule type" value="Genomic_DNA"/>
</dbReference>
<keyword evidence="8" id="KW-1185">Reference proteome</keyword>
<name>A0A3N4E5Z0_9GAMM</name>
<keyword evidence="1" id="KW-0479">Metal-binding</keyword>
<dbReference type="InterPro" id="IPR000962">
    <property type="entry name" value="Znf_DskA_TraR"/>
</dbReference>
<dbReference type="Proteomes" id="UP000278855">
    <property type="component" value="Unassembled WGS sequence"/>
</dbReference>
<evidence type="ECO:0000313" key="9">
    <source>
        <dbReference type="Proteomes" id="UP000278855"/>
    </source>
</evidence>
<dbReference type="PANTHER" id="PTHR33823">
    <property type="entry name" value="RNA POLYMERASE-BINDING TRANSCRIPTION FACTOR DKSA-RELATED"/>
    <property type="match status" value="1"/>
</dbReference>
<dbReference type="Gene3D" id="1.20.120.910">
    <property type="entry name" value="DksA, coiled-coil domain"/>
    <property type="match status" value="1"/>
</dbReference>
<evidence type="ECO:0000256" key="4">
    <source>
        <dbReference type="PROSITE-ProRule" id="PRU00510"/>
    </source>
</evidence>
<dbReference type="Pfam" id="PF01258">
    <property type="entry name" value="zf-dskA_traR"/>
    <property type="match status" value="1"/>
</dbReference>
<protein>
    <submittedName>
        <fullName evidence="7">TraR/DksA family transcriptional regulator</fullName>
    </submittedName>
</protein>
<dbReference type="RefSeq" id="WP_124012959.1">
    <property type="nucleotide sequence ID" value="NZ_CP034073.1"/>
</dbReference>
<evidence type="ECO:0000256" key="2">
    <source>
        <dbReference type="ARBA" id="ARBA00022771"/>
    </source>
</evidence>
<sequence length="112" mass="12581">MDETQIKNFKQQLLQLRSELMSLSSTSDDAAKAVELDQSAVGRLSRMDAMRAQSMAIEAKVRREHQILSIEGALRRIAADDFGFCLTCGEEINIRRLEVDPSYSLCIKCADK</sequence>
<evidence type="ECO:0000313" key="6">
    <source>
        <dbReference type="EMBL" id="AZG34397.1"/>
    </source>
</evidence>
<reference evidence="9" key="2">
    <citation type="submission" date="2018-11" db="EMBL/GenBank/DDBJ databases">
        <title>Shewanella sp. R106.</title>
        <authorList>
            <person name="Hwang Y.J."/>
            <person name="Hwang C.Y."/>
        </authorList>
    </citation>
    <scope>NUCLEOTIDE SEQUENCE [LARGE SCALE GENOMIC DNA]</scope>
    <source>
        <strain evidence="9">R106</strain>
    </source>
</reference>
<dbReference type="Proteomes" id="UP000273778">
    <property type="component" value="Chromosome"/>
</dbReference>
<keyword evidence="3" id="KW-0862">Zinc</keyword>
<reference evidence="7" key="3">
    <citation type="submission" date="2018-11" db="EMBL/GenBank/DDBJ databases">
        <authorList>
            <person name="Hwang Y.J."/>
            <person name="Hwang C.Y."/>
        </authorList>
    </citation>
    <scope>NUCLEOTIDE SEQUENCE</scope>
    <source>
        <strain evidence="7">R106</strain>
    </source>
</reference>
<dbReference type="OrthoDB" id="6064855at2"/>
<evidence type="ECO:0000259" key="5">
    <source>
        <dbReference type="Pfam" id="PF01258"/>
    </source>
</evidence>
<feature type="zinc finger region" description="dksA C4-type" evidence="4">
    <location>
        <begin position="85"/>
        <end position="109"/>
    </location>
</feature>
<dbReference type="PROSITE" id="PS51128">
    <property type="entry name" value="ZF_DKSA_2"/>
    <property type="match status" value="1"/>
</dbReference>
<reference evidence="6 8" key="1">
    <citation type="submission" date="2018-11" db="EMBL/GenBank/DDBJ databases">
        <title>Shewanella sp. M2.</title>
        <authorList>
            <person name="Hwang Y.J."/>
            <person name="Hwang C.Y."/>
        </authorList>
    </citation>
    <scope>NUCLEOTIDE SEQUENCE [LARGE SCALE GENOMIC DNA]</scope>
    <source>
        <strain evidence="6 8">M2</strain>
    </source>
</reference>
<dbReference type="KEGG" id="spsr:EGC80_05275"/>
<organism evidence="7 9">
    <name type="scientific">Shewanella psychromarinicola</name>
    <dbReference type="NCBI Taxonomy" id="2487742"/>
    <lineage>
        <taxon>Bacteria</taxon>
        <taxon>Pseudomonadati</taxon>
        <taxon>Pseudomonadota</taxon>
        <taxon>Gammaproteobacteria</taxon>
        <taxon>Alteromonadales</taxon>
        <taxon>Shewanellaceae</taxon>
        <taxon>Shewanella</taxon>
    </lineage>
</organism>
<evidence type="ECO:0000313" key="8">
    <source>
        <dbReference type="Proteomes" id="UP000273778"/>
    </source>
</evidence>
<dbReference type="AlphaFoldDB" id="A0A3N4E5Z0"/>
<feature type="domain" description="Zinc finger DksA/TraR C4-type" evidence="5">
    <location>
        <begin position="81"/>
        <end position="112"/>
    </location>
</feature>
<dbReference type="EMBL" id="CP034073">
    <property type="protein sequence ID" value="AZG34397.1"/>
    <property type="molecule type" value="Genomic_DNA"/>
</dbReference>
<dbReference type="SUPFAM" id="SSF57716">
    <property type="entry name" value="Glucocorticoid receptor-like (DNA-binding domain)"/>
    <property type="match status" value="1"/>
</dbReference>
<evidence type="ECO:0000256" key="1">
    <source>
        <dbReference type="ARBA" id="ARBA00022723"/>
    </source>
</evidence>